<dbReference type="AlphaFoldDB" id="A0A1Q5TF60"/>
<evidence type="ECO:0000256" key="1">
    <source>
        <dbReference type="SAM" id="MobiDB-lite"/>
    </source>
</evidence>
<dbReference type="EMBL" id="MNBE01000665">
    <property type="protein sequence ID" value="OKO98859.1"/>
    <property type="molecule type" value="Genomic_DNA"/>
</dbReference>
<dbReference type="Proteomes" id="UP000186955">
    <property type="component" value="Unassembled WGS sequence"/>
</dbReference>
<comment type="caution">
    <text evidence="2">The sequence shown here is derived from an EMBL/GenBank/DDBJ whole genome shotgun (WGS) entry which is preliminary data.</text>
</comment>
<protein>
    <submittedName>
        <fullName evidence="2">Uncharacterized protein</fullName>
    </submittedName>
</protein>
<sequence length="70" mass="7444">MSADENGDTPMMPAPNGEPHPDASATATPAKRKRSAQEENLAVDSNTSTTSRDKATLHENLRSLVGLLIK</sequence>
<dbReference type="STRING" id="1316194.A0A1Q5TF60"/>
<feature type="region of interest" description="Disordered" evidence="1">
    <location>
        <begin position="1"/>
        <end position="55"/>
    </location>
</feature>
<accession>A0A1Q5TF60</accession>
<name>A0A1Q5TF60_9EURO</name>
<proteinExistence type="predicted"/>
<keyword evidence="3" id="KW-1185">Reference proteome</keyword>
<gene>
    <name evidence="2" type="ORF">PENSUB_8776</name>
</gene>
<evidence type="ECO:0000313" key="2">
    <source>
        <dbReference type="EMBL" id="OKO98859.1"/>
    </source>
</evidence>
<evidence type="ECO:0000313" key="3">
    <source>
        <dbReference type="Proteomes" id="UP000186955"/>
    </source>
</evidence>
<reference evidence="2 3" key="1">
    <citation type="submission" date="2016-10" db="EMBL/GenBank/DDBJ databases">
        <title>Genome sequence of the ascomycete fungus Penicillium subrubescens.</title>
        <authorList>
            <person name="De Vries R.P."/>
            <person name="Peng M."/>
            <person name="Dilokpimol A."/>
            <person name="Hilden K."/>
            <person name="Makela M.R."/>
            <person name="Grigoriev I."/>
            <person name="Riley R."/>
            <person name="Granchi Z."/>
        </authorList>
    </citation>
    <scope>NUCLEOTIDE SEQUENCE [LARGE SCALE GENOMIC DNA]</scope>
    <source>
        <strain evidence="2 3">CBS 132785</strain>
    </source>
</reference>
<organism evidence="2 3">
    <name type="scientific">Penicillium subrubescens</name>
    <dbReference type="NCBI Taxonomy" id="1316194"/>
    <lineage>
        <taxon>Eukaryota</taxon>
        <taxon>Fungi</taxon>
        <taxon>Dikarya</taxon>
        <taxon>Ascomycota</taxon>
        <taxon>Pezizomycotina</taxon>
        <taxon>Eurotiomycetes</taxon>
        <taxon>Eurotiomycetidae</taxon>
        <taxon>Eurotiales</taxon>
        <taxon>Aspergillaceae</taxon>
        <taxon>Penicillium</taxon>
    </lineage>
</organism>